<feature type="domain" description="Concentrative nucleoside transporter N-terminal" evidence="9">
    <location>
        <begin position="242"/>
        <end position="313"/>
    </location>
</feature>
<dbReference type="InterPro" id="IPR002668">
    <property type="entry name" value="CNT_N_dom"/>
</dbReference>
<dbReference type="GO" id="GO:0005886">
    <property type="term" value="C:plasma membrane"/>
    <property type="evidence" value="ECO:0007669"/>
    <property type="project" value="UniProtKB-SubCell"/>
</dbReference>
<feature type="transmembrane region" description="Helical" evidence="8">
    <location>
        <begin position="159"/>
        <end position="178"/>
    </location>
</feature>
<feature type="transmembrane region" description="Helical" evidence="8">
    <location>
        <begin position="132"/>
        <end position="153"/>
    </location>
</feature>
<feature type="transmembrane region" description="Helical" evidence="8">
    <location>
        <begin position="620"/>
        <end position="642"/>
    </location>
</feature>
<evidence type="ECO:0000256" key="6">
    <source>
        <dbReference type="ARBA" id="ARBA00023136"/>
    </source>
</evidence>
<protein>
    <submittedName>
        <fullName evidence="12">Uncharacterized protein</fullName>
    </submittedName>
</protein>
<organism evidence="12 13">
    <name type="scientific">Cylindrodendrum hubeiense</name>
    <dbReference type="NCBI Taxonomy" id="595255"/>
    <lineage>
        <taxon>Eukaryota</taxon>
        <taxon>Fungi</taxon>
        <taxon>Dikarya</taxon>
        <taxon>Ascomycota</taxon>
        <taxon>Pezizomycotina</taxon>
        <taxon>Sordariomycetes</taxon>
        <taxon>Hypocreomycetidae</taxon>
        <taxon>Hypocreales</taxon>
        <taxon>Nectriaceae</taxon>
        <taxon>Cylindrodendrum</taxon>
    </lineage>
</organism>
<feature type="transmembrane region" description="Helical" evidence="8">
    <location>
        <begin position="485"/>
        <end position="509"/>
    </location>
</feature>
<keyword evidence="6 8" id="KW-0472">Membrane</keyword>
<evidence type="ECO:0000313" key="12">
    <source>
        <dbReference type="EMBL" id="KAF7557298.1"/>
    </source>
</evidence>
<evidence type="ECO:0000256" key="5">
    <source>
        <dbReference type="ARBA" id="ARBA00022989"/>
    </source>
</evidence>
<dbReference type="GO" id="GO:0015293">
    <property type="term" value="F:symporter activity"/>
    <property type="evidence" value="ECO:0007669"/>
    <property type="project" value="TreeGrafter"/>
</dbReference>
<dbReference type="EMBL" id="JAANBB010000006">
    <property type="protein sequence ID" value="KAF7557298.1"/>
    <property type="molecule type" value="Genomic_DNA"/>
</dbReference>
<dbReference type="InterPro" id="IPR011642">
    <property type="entry name" value="Gate_dom"/>
</dbReference>
<feature type="transmembrane region" description="Helical" evidence="8">
    <location>
        <begin position="238"/>
        <end position="254"/>
    </location>
</feature>
<evidence type="ECO:0000256" key="7">
    <source>
        <dbReference type="SAM" id="MobiDB-lite"/>
    </source>
</evidence>
<keyword evidence="5 8" id="KW-1133">Transmembrane helix</keyword>
<proteinExistence type="inferred from homology"/>
<dbReference type="InterPro" id="IPR008276">
    <property type="entry name" value="C_nuclsd_transpt"/>
</dbReference>
<comment type="subcellular location">
    <subcellularLocation>
        <location evidence="1">Cell membrane</location>
        <topology evidence="1">Multi-pass membrane protein</topology>
    </subcellularLocation>
</comment>
<dbReference type="Pfam" id="PF07662">
    <property type="entry name" value="Nucleos_tra2_C"/>
    <property type="match status" value="1"/>
</dbReference>
<keyword evidence="3" id="KW-1003">Cell membrane</keyword>
<keyword evidence="4 8" id="KW-0812">Transmembrane</keyword>
<evidence type="ECO:0000256" key="3">
    <source>
        <dbReference type="ARBA" id="ARBA00022475"/>
    </source>
</evidence>
<comment type="caution">
    <text evidence="12">The sequence shown here is derived from an EMBL/GenBank/DDBJ whole genome shotgun (WGS) entry which is preliminary data.</text>
</comment>
<evidence type="ECO:0000259" key="9">
    <source>
        <dbReference type="Pfam" id="PF01773"/>
    </source>
</evidence>
<feature type="region of interest" description="Disordered" evidence="7">
    <location>
        <begin position="1"/>
        <end position="111"/>
    </location>
</feature>
<evidence type="ECO:0000259" key="10">
    <source>
        <dbReference type="Pfam" id="PF07662"/>
    </source>
</evidence>
<feature type="compositionally biased region" description="Basic and acidic residues" evidence="7">
    <location>
        <begin position="68"/>
        <end position="88"/>
    </location>
</feature>
<feature type="transmembrane region" description="Helical" evidence="8">
    <location>
        <begin position="209"/>
        <end position="226"/>
    </location>
</feature>
<dbReference type="Pfam" id="PF07670">
    <property type="entry name" value="Gate"/>
    <property type="match status" value="1"/>
</dbReference>
<accession>A0A9P5LMR4</accession>
<feature type="compositionally biased region" description="Basic residues" evidence="7">
    <location>
        <begin position="28"/>
        <end position="37"/>
    </location>
</feature>
<evidence type="ECO:0000259" key="11">
    <source>
        <dbReference type="Pfam" id="PF07670"/>
    </source>
</evidence>
<feature type="domain" description="Concentrative nucleoside transporter C-terminal" evidence="10">
    <location>
        <begin position="427"/>
        <end position="639"/>
    </location>
</feature>
<gene>
    <name evidence="12" type="ORF">G7Z17_g755</name>
</gene>
<evidence type="ECO:0000256" key="4">
    <source>
        <dbReference type="ARBA" id="ARBA00022692"/>
    </source>
</evidence>
<sequence>MADTTTKPETTPEGLRRNSDPALDPANQHHHQHHHHSARVDAEGHDDAVYTTGTTVDPSVVPLQSTLHKHDIETSKGLENDEKPKPVDGTHGTPPDYSDHEKMEPGIVSTTDDNGSIPRYGKLGPLYRHRRVLTHLFIGMLFTGWWIASLVLHRDDKNWVVPFLVWLAIMLRLFFFHVSSGYVSNPIRWVWKHSAVIVYDKIPPKGRTPAGAAVAIAAILVGSFVSEESEDNTRENRAVSLFGMLVFIAFLWATSRDRSKINWRTVIGGMLAQYVIGLFVLRTGVGFDIFSFIAARAADLLGFAGDGVTFLTSEETSQLPWFFIGVIPAIIFFISIVQVLYYIGFLQWFIIKVATFVFWALGVSGAEAVVAAATPFIGQGESAMLVRPFVPHMTKAEIHQIMTCGFATISGSVLVGYIGLGLNREALVSSCIMSIPASLAISKLRYPETEETLTAGRVVIPDDDEHKAENALHAFANGAWLGIKIAGTIMTSLLCIIAMVGLINGLLTWWGRYLNINDPELTLQTILGYILYPVAFLLGVPRNGDLLKVSKLIAQKIITNEYNAFYALTNDAEYSDLSPRSKLIATYALCGFGNIGSLGIQIGILGQLAPSRSGDVSKLALSALASGILATLTSASVAGLVVTDQTTGLTS</sequence>
<feature type="transmembrane region" description="Helical" evidence="8">
    <location>
        <begin position="398"/>
        <end position="420"/>
    </location>
</feature>
<feature type="transmembrane region" description="Helical" evidence="8">
    <location>
        <begin position="584"/>
        <end position="608"/>
    </location>
</feature>
<feature type="compositionally biased region" description="Basic and acidic residues" evidence="7">
    <location>
        <begin position="38"/>
        <end position="48"/>
    </location>
</feature>
<feature type="domain" description="Nucleoside transporter/FeoB GTPase Gate" evidence="11">
    <location>
        <begin position="323"/>
        <end position="420"/>
    </location>
</feature>
<dbReference type="InterPro" id="IPR011657">
    <property type="entry name" value="CNT_C_dom"/>
</dbReference>
<evidence type="ECO:0000256" key="2">
    <source>
        <dbReference type="ARBA" id="ARBA00009033"/>
    </source>
</evidence>
<feature type="transmembrane region" description="Helical" evidence="8">
    <location>
        <begin position="261"/>
        <end position="281"/>
    </location>
</feature>
<comment type="similarity">
    <text evidence="2">Belongs to the concentrative nucleoside transporter (CNT) (TC 2.A.41) family.</text>
</comment>
<dbReference type="Proteomes" id="UP000722485">
    <property type="component" value="Unassembled WGS sequence"/>
</dbReference>
<dbReference type="Pfam" id="PF01773">
    <property type="entry name" value="Nucleos_tra2_N"/>
    <property type="match status" value="1"/>
</dbReference>
<keyword evidence="13" id="KW-1185">Reference proteome</keyword>
<evidence type="ECO:0000256" key="8">
    <source>
        <dbReference type="SAM" id="Phobius"/>
    </source>
</evidence>
<dbReference type="PANTHER" id="PTHR10590">
    <property type="entry name" value="SODIUM/NUCLEOSIDE COTRANSPORTER"/>
    <property type="match status" value="1"/>
</dbReference>
<dbReference type="PANTHER" id="PTHR10590:SF4">
    <property type="entry name" value="SOLUTE CARRIER FAMILY 28 MEMBER 3"/>
    <property type="match status" value="1"/>
</dbReference>
<feature type="transmembrane region" description="Helical" evidence="8">
    <location>
        <begin position="321"/>
        <end position="344"/>
    </location>
</feature>
<dbReference type="GO" id="GO:0005337">
    <property type="term" value="F:nucleoside transmembrane transporter activity"/>
    <property type="evidence" value="ECO:0007669"/>
    <property type="project" value="InterPro"/>
</dbReference>
<feature type="transmembrane region" description="Helical" evidence="8">
    <location>
        <begin position="356"/>
        <end position="378"/>
    </location>
</feature>
<feature type="transmembrane region" description="Helical" evidence="8">
    <location>
        <begin position="521"/>
        <end position="540"/>
    </location>
</feature>
<name>A0A9P5LMR4_9HYPO</name>
<evidence type="ECO:0000313" key="13">
    <source>
        <dbReference type="Proteomes" id="UP000722485"/>
    </source>
</evidence>
<dbReference type="AlphaFoldDB" id="A0A9P5LMR4"/>
<reference evidence="12" key="1">
    <citation type="submission" date="2020-03" db="EMBL/GenBank/DDBJ databases">
        <title>Draft Genome Sequence of Cylindrodendrum hubeiense.</title>
        <authorList>
            <person name="Buettner E."/>
            <person name="Kellner H."/>
        </authorList>
    </citation>
    <scope>NUCLEOTIDE SEQUENCE</scope>
    <source>
        <strain evidence="12">IHI 201604</strain>
    </source>
</reference>
<evidence type="ECO:0000256" key="1">
    <source>
        <dbReference type="ARBA" id="ARBA00004651"/>
    </source>
</evidence>
<feature type="compositionally biased region" description="Polar residues" evidence="7">
    <location>
        <begin position="51"/>
        <end position="66"/>
    </location>
</feature>
<dbReference type="OrthoDB" id="6075923at2759"/>